<evidence type="ECO:0000259" key="9">
    <source>
        <dbReference type="PROSITE" id="PS50103"/>
    </source>
</evidence>
<feature type="domain" description="C3H1-type" evidence="9">
    <location>
        <begin position="35"/>
        <end position="63"/>
    </location>
</feature>
<dbReference type="InterPro" id="IPR027417">
    <property type="entry name" value="P-loop_NTPase"/>
</dbReference>
<dbReference type="SUPFAM" id="SSF52540">
    <property type="entry name" value="P-loop containing nucleoside triphosphate hydrolases"/>
    <property type="match status" value="1"/>
</dbReference>
<dbReference type="PROSITE" id="PS51981">
    <property type="entry name" value="ZF_RZ"/>
    <property type="match status" value="1"/>
</dbReference>
<dbReference type="GO" id="GO:0002376">
    <property type="term" value="P:immune system process"/>
    <property type="evidence" value="ECO:0007669"/>
    <property type="project" value="UniProtKB-KW"/>
</dbReference>
<evidence type="ECO:0000256" key="5">
    <source>
        <dbReference type="ARBA" id="ARBA00022833"/>
    </source>
</evidence>
<feature type="region of interest" description="Disordered" evidence="8">
    <location>
        <begin position="1"/>
        <end position="42"/>
    </location>
</feature>
<feature type="region of interest" description="Disordered" evidence="8">
    <location>
        <begin position="61"/>
        <end position="97"/>
    </location>
</feature>
<evidence type="ECO:0000313" key="11">
    <source>
        <dbReference type="EMBL" id="TFL01435.1"/>
    </source>
</evidence>
<feature type="compositionally biased region" description="Polar residues" evidence="8">
    <location>
        <begin position="963"/>
        <end position="978"/>
    </location>
</feature>
<dbReference type="GO" id="GO:0031380">
    <property type="term" value="C:nuclear RNA-directed RNA polymerase complex"/>
    <property type="evidence" value="ECO:0007669"/>
    <property type="project" value="TreeGrafter"/>
</dbReference>
<dbReference type="InterPro" id="IPR046439">
    <property type="entry name" value="ZF_RZ_dom"/>
</dbReference>
<dbReference type="Pfam" id="PF13087">
    <property type="entry name" value="AAA_12"/>
    <property type="match status" value="1"/>
</dbReference>
<dbReference type="Gene3D" id="3.40.50.300">
    <property type="entry name" value="P-loop containing nucleotide triphosphate hydrolases"/>
    <property type="match status" value="3"/>
</dbReference>
<dbReference type="Pfam" id="PF20173">
    <property type="entry name" value="ZnF_RZ-type"/>
    <property type="match status" value="1"/>
</dbReference>
<feature type="compositionally biased region" description="Polar residues" evidence="8">
    <location>
        <begin position="986"/>
        <end position="1001"/>
    </location>
</feature>
<evidence type="ECO:0000256" key="7">
    <source>
        <dbReference type="PROSITE-ProRule" id="PRU00723"/>
    </source>
</evidence>
<dbReference type="PANTHER" id="PTHR10887:SF445">
    <property type="entry name" value="NFX1-TYPE ZINC FINGER-CONTAINING PROTEIN 1"/>
    <property type="match status" value="1"/>
</dbReference>
<dbReference type="Proteomes" id="UP000305067">
    <property type="component" value="Unassembled WGS sequence"/>
</dbReference>
<dbReference type="CDD" id="cd06008">
    <property type="entry name" value="NF-X1-zinc-finger"/>
    <property type="match status" value="1"/>
</dbReference>
<feature type="zinc finger region" description="C3H1-type" evidence="7">
    <location>
        <begin position="35"/>
        <end position="63"/>
    </location>
</feature>
<dbReference type="GO" id="GO:0031048">
    <property type="term" value="P:regulatory ncRNA-mediated heterochromatin formation"/>
    <property type="evidence" value="ECO:0007669"/>
    <property type="project" value="TreeGrafter"/>
</dbReference>
<dbReference type="InterPro" id="IPR047187">
    <property type="entry name" value="SF1_C_Upf1"/>
</dbReference>
<dbReference type="InterPro" id="IPR041677">
    <property type="entry name" value="DNA2/NAM7_AAA_11"/>
</dbReference>
<evidence type="ECO:0000256" key="2">
    <source>
        <dbReference type="ARBA" id="ARBA00022490"/>
    </source>
</evidence>
<dbReference type="InterPro" id="IPR041679">
    <property type="entry name" value="DNA2/NAM7-like_C"/>
</dbReference>
<feature type="domain" description="C3H1-type" evidence="9">
    <location>
        <begin position="1"/>
        <end position="20"/>
    </location>
</feature>
<evidence type="ECO:0008006" key="13">
    <source>
        <dbReference type="Google" id="ProtNLM"/>
    </source>
</evidence>
<accession>A0A5C3QH91</accession>
<evidence type="ECO:0000256" key="4">
    <source>
        <dbReference type="ARBA" id="ARBA00022771"/>
    </source>
</evidence>
<evidence type="ECO:0000256" key="1">
    <source>
        <dbReference type="ARBA" id="ARBA00004496"/>
    </source>
</evidence>
<sequence length="2333" mass="258110">MSTPQGCRFGNSCKFSHSRSGRSTPTQQAGPSSEPGTTQPCRFLSTPQGCRFGRSCKFSHNAGRGRSTPAHQAAASSSGSDRGAHNAEAARHQKAPKAPGGMCNDYYAKGTCRLGFECKFKHTAGPNVSQSPGGASSSTYVASTASGSATVTLAYVQQGLRKFLSDDLYRFPNVKPVYSFTRLLGAASTSVHSWSMEDGQVRRRFDNGSLRINDILAWSPVSFKAGLNRHTLSFQLGLLPLIRFLSCDILVKSTLSHLVNKLYGLLLQNIDNFVSHFTASMKEALAAHTFQDPTAGTADMPAGHEIFRHILVVLFELLTRFKNVAQTHSCLTTFARELNSWLEDWIIDVNASSFGDPLTSSLAPQERLHVTQPLLALSVRIVAIVDRDDATLQRTLRRPVTLGVSRANEGLLAMLSMNYQGPGSARALGQRHDNDFIHIEEIRIAPTHDELTCLTPPFLPANFYDAPHEFDPESMERLLDIQFRLLREELTAPLRSSTQLVSADLKSPPHKGNQLNQLLAKKGGKYHGCQDTRESVMFNVYTNVHFHSMFPDRRGISISLTLDAPPGKAQSDASRVRAAFWEGAGGKRLMQGGLVGLVWKRGTTVDVYLGTVVTAQKDIVDCARREKGRIQLRVVFFDSEATLRIMDDIRSSHRSHNHTKILVEAPIMYEAIRPFLEALKVVPEAVPFERYLPHMPPQTLSTIPILPPKMATKPGFKYQLASLFPSEAGVTSLQLDVQDSLSIAIARQELVLRSRLDESQAHAVVDTLTRELSLIQGPPGTGKSYTGVELIRVLIENKCGPILLIAFTNHALDHLLAAVLDIGIKKIVRMGSRSSDERILELSIENLERTAEAQAGLKKTSGRLYRDLKLIEEEIEKLVKKIHRKTPTSQELLDHLRDKYPEHRRNFNFPSAWILDLYAQWKAGDDWQTAGRSGKAKAPRDTTLYSFWISGHDITYIDFARRSASQPPAQHTKSTPSKSRTENLAGRSSNRFVLPESTATATFPEDQSEDEEGDEPWQQIRWSLAGNVRSIAPVLPSPTSPPPPPPSPPPVPFAQVMDPNQFESERSFTDSFFNRYGLHFPTIPSSNRDLDELVQSSDIWSMSKVERNRLNTHWVAFVSAESYELHQAEFINLQQKHATARQRHEEGRNELWRNILTNAHVIGCTTNGAAKLTTLLKGVSPRVMLVEEAGQVLEAHVLGSLVPSVEHLILIGDPLQLRPTLNNYSLSMDSRLGRDLYRLDMSLMERLSTGGLPMSVINTQRRMRPCISSLIRNTLYKDLEDSNIVKQYPSVRGFAKDLYFLSHNHRESGGGEESSSKYNMHEVQMIKDMVLYLLRQGCYLGDGDIVVLCAYLGQLGRVRDALSDQVTVVLDERDATALEDQEGLSKAEELTSTIERVQASRKVKIRTIDNFQGEEGKIVILSLVRNAGSLEDPERVLSKLSNAIGFLKSENRSNVALSRAREGMFILGNADQMSGRSSMWKKVIEELCESDSCGRGLPVACHQHPESVNYISEPGQLPSFAPDGGCQRLCEARLACGHLCPYNCHPDDKNHVSVSCTKLCTRLCIRQHPCSKLCAKDCGKCSSAVSNVLLPCGHTASSVPCHMLDDLDNVFCLELVSKQLRGCEHTATMACSLDPSRYACESPCDQTMPCCGRQCTAKCQQCQHLSMPPSATPAQVTPAQVTVTPRVSHSPHPCRALLYCSHQCSNTCSVDHQHSAKCPRSCRQECVHATCRFECSKPCAPCQEVCSWNCSHHTCSVPCGSVCARLPCDLRCDKQLSCGHRCPSVCGENCSIQVCPTCCKDKKNDVVDLLMSTTLGNIDPNSEALESIIITLPKCKHTFTVETLDGHCDMSSVYEREVINGEPGRYLALKAPPSDFQKPPTCPTCRAAITSPRYGRVFKRADLDILERNVASSMSSSISQISKTISSWNIPTLEKRMEEAAAKLPKELANDLGVKGQKCTAARNQILNEQRHAPISPRSLDPANSSLHRIPTAICLHWKNITAPISGNYQTAFELGQTRSAHTKAWESAFSYIFRQETDRAVVQPSDLPADVIALAQSVARQRIGQPEPLADKRYVVEAIWASLENRFIQAQLGGALLKALGKQVENPDHVKQWAAFVLFILESCVGDADRACRIAASSKARKQMSKASVQLSRAYLERFRFSVEVAQQSGILKNSEVRAGYVTRTRSGMAEVAATFRAVMQDHLARIQTDSEVKWLAENVKSPMKALTDEWASLERSLQMETVYEPVSLQEKISIVKALNFSHTGHFYNCPNGHPFVIGECGGAMQTARCPECDEPVGGDSHNLLGTSSRANDLEQIATAEGSQRSPWAWAQ</sequence>
<feature type="compositionally biased region" description="Acidic residues" evidence="8">
    <location>
        <begin position="1006"/>
        <end position="1015"/>
    </location>
</feature>
<protein>
    <recommendedName>
        <fullName evidence="13">P-loop containing nucleoside triphosphate hydrolase protein</fullName>
    </recommendedName>
</protein>
<feature type="region of interest" description="Disordered" evidence="8">
    <location>
        <begin position="1031"/>
        <end position="1056"/>
    </location>
</feature>
<keyword evidence="4 7" id="KW-0863">Zinc-finger</keyword>
<proteinExistence type="predicted"/>
<keyword evidence="5 7" id="KW-0862">Zinc</keyword>
<dbReference type="PANTHER" id="PTHR10887">
    <property type="entry name" value="DNA2/NAM7 HELICASE FAMILY"/>
    <property type="match status" value="1"/>
</dbReference>
<keyword evidence="6" id="KW-0391">Immunity</keyword>
<keyword evidence="2" id="KW-0963">Cytoplasm</keyword>
<feature type="zinc finger region" description="C3H1-type" evidence="7">
    <location>
        <begin position="1"/>
        <end position="20"/>
    </location>
</feature>
<dbReference type="GO" id="GO:0005737">
    <property type="term" value="C:cytoplasm"/>
    <property type="evidence" value="ECO:0007669"/>
    <property type="project" value="UniProtKB-SubCell"/>
</dbReference>
<dbReference type="Pfam" id="PF13086">
    <property type="entry name" value="AAA_11"/>
    <property type="match status" value="2"/>
</dbReference>
<dbReference type="STRING" id="1884261.A0A5C3QH91"/>
<keyword evidence="12" id="KW-1185">Reference proteome</keyword>
<dbReference type="PROSITE" id="PS50103">
    <property type="entry name" value="ZF_C3H1"/>
    <property type="match status" value="3"/>
</dbReference>
<dbReference type="InterPro" id="IPR000571">
    <property type="entry name" value="Znf_CCCH"/>
</dbReference>
<evidence type="ECO:0000259" key="10">
    <source>
        <dbReference type="PROSITE" id="PS51981"/>
    </source>
</evidence>
<comment type="subcellular location">
    <subcellularLocation>
        <location evidence="1">Cytoplasm</location>
    </subcellularLocation>
</comment>
<feature type="zinc finger region" description="C3H1-type" evidence="7">
    <location>
        <begin position="97"/>
        <end position="125"/>
    </location>
</feature>
<keyword evidence="3 7" id="KW-0479">Metal-binding</keyword>
<name>A0A5C3QH91_9AGAR</name>
<dbReference type="GO" id="GO:0004386">
    <property type="term" value="F:helicase activity"/>
    <property type="evidence" value="ECO:0007669"/>
    <property type="project" value="InterPro"/>
</dbReference>
<reference evidence="11 12" key="1">
    <citation type="journal article" date="2019" name="Nat. Ecol. Evol.">
        <title>Megaphylogeny resolves global patterns of mushroom evolution.</title>
        <authorList>
            <person name="Varga T."/>
            <person name="Krizsan K."/>
            <person name="Foldi C."/>
            <person name="Dima B."/>
            <person name="Sanchez-Garcia M."/>
            <person name="Sanchez-Ramirez S."/>
            <person name="Szollosi G.J."/>
            <person name="Szarkandi J.G."/>
            <person name="Papp V."/>
            <person name="Albert L."/>
            <person name="Andreopoulos W."/>
            <person name="Angelini C."/>
            <person name="Antonin V."/>
            <person name="Barry K.W."/>
            <person name="Bougher N.L."/>
            <person name="Buchanan P."/>
            <person name="Buyck B."/>
            <person name="Bense V."/>
            <person name="Catcheside P."/>
            <person name="Chovatia M."/>
            <person name="Cooper J."/>
            <person name="Damon W."/>
            <person name="Desjardin D."/>
            <person name="Finy P."/>
            <person name="Geml J."/>
            <person name="Haridas S."/>
            <person name="Hughes K."/>
            <person name="Justo A."/>
            <person name="Karasinski D."/>
            <person name="Kautmanova I."/>
            <person name="Kiss B."/>
            <person name="Kocsube S."/>
            <person name="Kotiranta H."/>
            <person name="LaButti K.M."/>
            <person name="Lechner B.E."/>
            <person name="Liimatainen K."/>
            <person name="Lipzen A."/>
            <person name="Lukacs Z."/>
            <person name="Mihaltcheva S."/>
            <person name="Morgado L.N."/>
            <person name="Niskanen T."/>
            <person name="Noordeloos M.E."/>
            <person name="Ohm R.A."/>
            <person name="Ortiz-Santana B."/>
            <person name="Ovrebo C."/>
            <person name="Racz N."/>
            <person name="Riley R."/>
            <person name="Savchenko A."/>
            <person name="Shiryaev A."/>
            <person name="Soop K."/>
            <person name="Spirin V."/>
            <person name="Szebenyi C."/>
            <person name="Tomsovsky M."/>
            <person name="Tulloss R.E."/>
            <person name="Uehling J."/>
            <person name="Grigoriev I.V."/>
            <person name="Vagvolgyi C."/>
            <person name="Papp T."/>
            <person name="Martin F.M."/>
            <person name="Miettinen O."/>
            <person name="Hibbett D.S."/>
            <person name="Nagy L.G."/>
        </authorList>
    </citation>
    <scope>NUCLEOTIDE SEQUENCE [LARGE SCALE GENOMIC DNA]</scope>
    <source>
        <strain evidence="11 12">CBS 309.79</strain>
    </source>
</reference>
<feature type="compositionally biased region" description="Basic and acidic residues" evidence="8">
    <location>
        <begin position="82"/>
        <end position="91"/>
    </location>
</feature>
<evidence type="ECO:0000313" key="12">
    <source>
        <dbReference type="Proteomes" id="UP000305067"/>
    </source>
</evidence>
<dbReference type="CDD" id="cd18808">
    <property type="entry name" value="SF1_C_Upf1"/>
    <property type="match status" value="1"/>
</dbReference>
<feature type="region of interest" description="Disordered" evidence="8">
    <location>
        <begin position="963"/>
        <end position="1016"/>
    </location>
</feature>
<evidence type="ECO:0000256" key="3">
    <source>
        <dbReference type="ARBA" id="ARBA00022723"/>
    </source>
</evidence>
<dbReference type="InterPro" id="IPR045055">
    <property type="entry name" value="DNA2/NAM7-like"/>
</dbReference>
<feature type="compositionally biased region" description="Pro residues" evidence="8">
    <location>
        <begin position="1035"/>
        <end position="1052"/>
    </location>
</feature>
<dbReference type="GO" id="GO:0008270">
    <property type="term" value="F:zinc ion binding"/>
    <property type="evidence" value="ECO:0007669"/>
    <property type="project" value="UniProtKB-KW"/>
</dbReference>
<dbReference type="SMART" id="SM00356">
    <property type="entry name" value="ZnF_C3H1"/>
    <property type="match status" value="2"/>
</dbReference>
<dbReference type="EMBL" id="ML178825">
    <property type="protein sequence ID" value="TFL01435.1"/>
    <property type="molecule type" value="Genomic_DNA"/>
</dbReference>
<organism evidence="11 12">
    <name type="scientific">Pterulicium gracile</name>
    <dbReference type="NCBI Taxonomy" id="1884261"/>
    <lineage>
        <taxon>Eukaryota</taxon>
        <taxon>Fungi</taxon>
        <taxon>Dikarya</taxon>
        <taxon>Basidiomycota</taxon>
        <taxon>Agaricomycotina</taxon>
        <taxon>Agaricomycetes</taxon>
        <taxon>Agaricomycetidae</taxon>
        <taxon>Agaricales</taxon>
        <taxon>Pleurotineae</taxon>
        <taxon>Pterulaceae</taxon>
        <taxon>Pterulicium</taxon>
    </lineage>
</organism>
<feature type="domain" description="C3H1-type" evidence="9">
    <location>
        <begin position="97"/>
        <end position="125"/>
    </location>
</feature>
<gene>
    <name evidence="11" type="ORF">BDV98DRAFT_507735</name>
</gene>
<evidence type="ECO:0000256" key="6">
    <source>
        <dbReference type="ARBA" id="ARBA00022859"/>
    </source>
</evidence>
<feature type="domain" description="RZ-type" evidence="10">
    <location>
        <begin position="2248"/>
        <end position="2321"/>
    </location>
</feature>
<dbReference type="OrthoDB" id="2423195at2759"/>
<feature type="compositionally biased region" description="Polar residues" evidence="8">
    <location>
        <begin position="21"/>
        <end position="42"/>
    </location>
</feature>
<evidence type="ECO:0000256" key="8">
    <source>
        <dbReference type="SAM" id="MobiDB-lite"/>
    </source>
</evidence>